<dbReference type="SUPFAM" id="SSF103039">
    <property type="entry name" value="CheC-like"/>
    <property type="match status" value="1"/>
</dbReference>
<protein>
    <submittedName>
        <fullName evidence="5">Response regulator</fullName>
    </submittedName>
</protein>
<dbReference type="PANTHER" id="PTHR44591">
    <property type="entry name" value="STRESS RESPONSE REGULATOR PROTEIN 1"/>
    <property type="match status" value="1"/>
</dbReference>
<dbReference type="AlphaFoldDB" id="A0A2S5KH26"/>
<evidence type="ECO:0000256" key="1">
    <source>
        <dbReference type="ARBA" id="ARBA00022500"/>
    </source>
</evidence>
<dbReference type="GO" id="GO:0006935">
    <property type="term" value="P:chemotaxis"/>
    <property type="evidence" value="ECO:0007669"/>
    <property type="project" value="UniProtKB-KW"/>
</dbReference>
<keyword evidence="1" id="KW-0145">Chemotaxis</keyword>
<dbReference type="Proteomes" id="UP000238196">
    <property type="component" value="Unassembled WGS sequence"/>
</dbReference>
<proteinExistence type="predicted"/>
<dbReference type="OrthoDB" id="5294466at2"/>
<dbReference type="CDD" id="cd17910">
    <property type="entry name" value="CheC_ClassII"/>
    <property type="match status" value="1"/>
</dbReference>
<name>A0A2S5KH26_9PROT</name>
<dbReference type="SUPFAM" id="SSF52172">
    <property type="entry name" value="CheY-like"/>
    <property type="match status" value="1"/>
</dbReference>
<organism evidence="5 6">
    <name type="scientific">Proteobacteria bacterium 228</name>
    <dbReference type="NCBI Taxonomy" id="2083153"/>
    <lineage>
        <taxon>Bacteria</taxon>
        <taxon>Pseudomonadati</taxon>
        <taxon>Pseudomonadota</taxon>
    </lineage>
</organism>
<evidence type="ECO:0000313" key="6">
    <source>
        <dbReference type="Proteomes" id="UP000238196"/>
    </source>
</evidence>
<dbReference type="PANTHER" id="PTHR44591:SF24">
    <property type="entry name" value="PROTEIN-GLUTAMATE METHYLESTERASE_PROTEIN-GLUTAMINE GLUTAMINASE 1"/>
    <property type="match status" value="1"/>
</dbReference>
<dbReference type="InterPro" id="IPR050595">
    <property type="entry name" value="Bact_response_regulator"/>
</dbReference>
<comment type="caution">
    <text evidence="5">The sequence shown here is derived from an EMBL/GenBank/DDBJ whole genome shotgun (WGS) entry which is preliminary data.</text>
</comment>
<sequence length="331" mass="36670">MTYSVLICDDSGLARKQMARALPESWATTLDFATNGAEAVAWLRSNPVDVMFLDLTMPEMDGYQVLEWLQQEGLEVKVIVVSGDIQPEAHQRVMNLGALEFLQKPVAPEKVLETIERFSLRPDTPTNQNTVTAEFEVDLQDCYREVVNVAMGQAADRLARLLGVFVRLPVPKVNFIEPTEIQMALEAVSDHQSLSAVCQGFIGSGISGEAMLLFADSDFSDIGQLMNFNLPLSEHDQLDLLMDVANILISACLKGIAEQLDIEFSQGHPVVLGQHCSIRDLVSTLNQRPQKLLAIEISYDLEDQHITCDLLLLFTPQSVPALNSRVSLIME</sequence>
<accession>A0A2S5KH26</accession>
<dbReference type="Gene3D" id="3.40.1550.10">
    <property type="entry name" value="CheC-like"/>
    <property type="match status" value="1"/>
</dbReference>
<dbReference type="SMART" id="SM00448">
    <property type="entry name" value="REC"/>
    <property type="match status" value="1"/>
</dbReference>
<evidence type="ECO:0000256" key="3">
    <source>
        <dbReference type="PROSITE-ProRule" id="PRU00169"/>
    </source>
</evidence>
<reference evidence="5 6" key="1">
    <citation type="submission" date="2018-02" db="EMBL/GenBank/DDBJ databases">
        <title>novel marine gammaproteobacteria from coastal saline agro ecosystem.</title>
        <authorList>
            <person name="Krishnan R."/>
            <person name="Ramesh Kumar N."/>
        </authorList>
    </citation>
    <scope>NUCLEOTIDE SEQUENCE [LARGE SCALE GENOMIC DNA]</scope>
    <source>
        <strain evidence="5 6">228</strain>
    </source>
</reference>
<dbReference type="Gene3D" id="3.40.50.2300">
    <property type="match status" value="1"/>
</dbReference>
<keyword evidence="2 3" id="KW-0597">Phosphoprotein</keyword>
<dbReference type="EMBL" id="PRLP01000167">
    <property type="protein sequence ID" value="PPC74111.1"/>
    <property type="molecule type" value="Genomic_DNA"/>
</dbReference>
<evidence type="ECO:0000313" key="5">
    <source>
        <dbReference type="EMBL" id="PPC74111.1"/>
    </source>
</evidence>
<dbReference type="InterPro" id="IPR028976">
    <property type="entry name" value="CheC-like_sf"/>
</dbReference>
<evidence type="ECO:0000259" key="4">
    <source>
        <dbReference type="PROSITE" id="PS50110"/>
    </source>
</evidence>
<dbReference type="Pfam" id="PF00072">
    <property type="entry name" value="Response_reg"/>
    <property type="match status" value="1"/>
</dbReference>
<dbReference type="GO" id="GO:0000160">
    <property type="term" value="P:phosphorelay signal transduction system"/>
    <property type="evidence" value="ECO:0007669"/>
    <property type="project" value="InterPro"/>
</dbReference>
<dbReference type="PROSITE" id="PS50110">
    <property type="entry name" value="RESPONSE_REGULATORY"/>
    <property type="match status" value="1"/>
</dbReference>
<gene>
    <name evidence="5" type="ORF">C4K68_27240</name>
</gene>
<dbReference type="InterPro" id="IPR011006">
    <property type="entry name" value="CheY-like_superfamily"/>
</dbReference>
<feature type="domain" description="Response regulatory" evidence="4">
    <location>
        <begin position="4"/>
        <end position="119"/>
    </location>
</feature>
<dbReference type="InterPro" id="IPR001789">
    <property type="entry name" value="Sig_transdc_resp-reg_receiver"/>
</dbReference>
<evidence type="ECO:0000256" key="2">
    <source>
        <dbReference type="ARBA" id="ARBA00022553"/>
    </source>
</evidence>
<dbReference type="CDD" id="cd17593">
    <property type="entry name" value="REC_CheC-like"/>
    <property type="match status" value="1"/>
</dbReference>
<feature type="modified residue" description="4-aspartylphosphate" evidence="3">
    <location>
        <position position="54"/>
    </location>
</feature>